<evidence type="ECO:0000313" key="4">
    <source>
        <dbReference type="Proteomes" id="UP000294927"/>
    </source>
</evidence>
<dbReference type="RefSeq" id="WP_133900690.1">
    <property type="nucleotide sequence ID" value="NZ_SOCP01000001.1"/>
</dbReference>
<dbReference type="Pfam" id="PF20434">
    <property type="entry name" value="BD-FAE"/>
    <property type="match status" value="1"/>
</dbReference>
<dbReference type="OrthoDB" id="9803828at2"/>
<accession>A0A4R7W5Y4</accession>
<gene>
    <name evidence="3" type="ORF">CLV71_101280</name>
</gene>
<keyword evidence="1" id="KW-0378">Hydrolase</keyword>
<protein>
    <submittedName>
        <fullName evidence="3">Arylformamidase</fullName>
    </submittedName>
</protein>
<keyword evidence="4" id="KW-1185">Reference proteome</keyword>
<proteinExistence type="predicted"/>
<dbReference type="InterPro" id="IPR029058">
    <property type="entry name" value="AB_hydrolase_fold"/>
</dbReference>
<dbReference type="InterPro" id="IPR050300">
    <property type="entry name" value="GDXG_lipolytic_enzyme"/>
</dbReference>
<evidence type="ECO:0000313" key="3">
    <source>
        <dbReference type="EMBL" id="TDV57409.1"/>
    </source>
</evidence>
<dbReference type="GO" id="GO:0016787">
    <property type="term" value="F:hydrolase activity"/>
    <property type="evidence" value="ECO:0007669"/>
    <property type="project" value="UniProtKB-KW"/>
</dbReference>
<dbReference type="PANTHER" id="PTHR48081">
    <property type="entry name" value="AB HYDROLASE SUPERFAMILY PROTEIN C4A8.06C"/>
    <property type="match status" value="1"/>
</dbReference>
<reference evidence="3 4" key="1">
    <citation type="submission" date="2019-03" db="EMBL/GenBank/DDBJ databases">
        <title>Genomic Encyclopedia of Archaeal and Bacterial Type Strains, Phase II (KMG-II): from individual species to whole genera.</title>
        <authorList>
            <person name="Goeker M."/>
        </authorList>
    </citation>
    <scope>NUCLEOTIDE SEQUENCE [LARGE SCALE GENOMIC DNA]</scope>
    <source>
        <strain evidence="3 4">DSM 45499</strain>
    </source>
</reference>
<dbReference type="Gene3D" id="3.40.50.1820">
    <property type="entry name" value="alpha/beta hydrolase"/>
    <property type="match status" value="1"/>
</dbReference>
<name>A0A4R7W5Y4_9PSEU</name>
<dbReference type="SUPFAM" id="SSF53474">
    <property type="entry name" value="alpha/beta-Hydrolases"/>
    <property type="match status" value="1"/>
</dbReference>
<dbReference type="InterPro" id="IPR049492">
    <property type="entry name" value="BD-FAE-like_dom"/>
</dbReference>
<dbReference type="Proteomes" id="UP000294927">
    <property type="component" value="Unassembled WGS sequence"/>
</dbReference>
<dbReference type="AlphaFoldDB" id="A0A4R7W5Y4"/>
<organism evidence="3 4">
    <name type="scientific">Actinophytocola oryzae</name>
    <dbReference type="NCBI Taxonomy" id="502181"/>
    <lineage>
        <taxon>Bacteria</taxon>
        <taxon>Bacillati</taxon>
        <taxon>Actinomycetota</taxon>
        <taxon>Actinomycetes</taxon>
        <taxon>Pseudonocardiales</taxon>
        <taxon>Pseudonocardiaceae</taxon>
    </lineage>
</organism>
<evidence type="ECO:0000256" key="1">
    <source>
        <dbReference type="ARBA" id="ARBA00022801"/>
    </source>
</evidence>
<evidence type="ECO:0000259" key="2">
    <source>
        <dbReference type="Pfam" id="PF20434"/>
    </source>
</evidence>
<comment type="caution">
    <text evidence="3">The sequence shown here is derived from an EMBL/GenBank/DDBJ whole genome shotgun (WGS) entry which is preliminary data.</text>
</comment>
<dbReference type="PANTHER" id="PTHR48081:SF33">
    <property type="entry name" value="KYNURENINE FORMAMIDASE"/>
    <property type="match status" value="1"/>
</dbReference>
<dbReference type="EMBL" id="SOCP01000001">
    <property type="protein sequence ID" value="TDV57409.1"/>
    <property type="molecule type" value="Genomic_DNA"/>
</dbReference>
<sequence>MSTAHGLYDGPAAELSREYSPSSLVADLRAELAAYSERSEAARQALSWREIPYGARPCERLDFFPADVPNAPLVVFVHGGYWQQLDKRDASFPAVGLHARGTAYAALGYGLAPEHPLGVIVSMVRRGVRWLVSSAERLGCDPQRVVLAGSSAGAHLAASCLNVPLAGVALLSGVYDLEPLRHTYVNDVLGLTRAQARRLSPLLTLPRELPPTVVAVGEVETAEFTRQSREFAAEVASRGSLAAEIVAAGRNHFDICFDLVEDGTALNDAVAALIG</sequence>
<feature type="domain" description="BD-FAE-like" evidence="2">
    <location>
        <begin position="70"/>
        <end position="158"/>
    </location>
</feature>